<protein>
    <submittedName>
        <fullName evidence="1">Uncharacterized protein</fullName>
    </submittedName>
</protein>
<dbReference type="Proteomes" id="UP001055013">
    <property type="component" value="Unassembled WGS sequence"/>
</dbReference>
<reference evidence="1" key="1">
    <citation type="submission" date="2021-09" db="EMBL/GenBank/DDBJ databases">
        <title>Isolation and characterization of 3-chlorobenzoate degrading bacteria from soils in Shizuoka.</title>
        <authorList>
            <person name="Ifat A."/>
            <person name="Ogawa N."/>
            <person name="Kimbara K."/>
            <person name="Moriuchi R."/>
            <person name="Dohra H."/>
            <person name="Shintani M."/>
        </authorList>
    </citation>
    <scope>NUCLEOTIDE SEQUENCE</scope>
    <source>
        <strain evidence="1">19CS2-2</strain>
    </source>
</reference>
<comment type="caution">
    <text evidence="1">The sequence shown here is derived from an EMBL/GenBank/DDBJ whole genome shotgun (WGS) entry which is preliminary data.</text>
</comment>
<name>A0ACB5R660_9BURK</name>
<keyword evidence="2" id="KW-1185">Reference proteome</keyword>
<organism evidence="1 2">
    <name type="scientific">Caballeronia novacaledonica</name>
    <dbReference type="NCBI Taxonomy" id="1544861"/>
    <lineage>
        <taxon>Bacteria</taxon>
        <taxon>Pseudomonadati</taxon>
        <taxon>Pseudomonadota</taxon>
        <taxon>Betaproteobacteria</taxon>
        <taxon>Burkholderiales</taxon>
        <taxon>Burkholderiaceae</taxon>
        <taxon>Caballeronia</taxon>
    </lineage>
</organism>
<gene>
    <name evidence="1" type="ORF">CBA19CS22_37990</name>
</gene>
<proteinExistence type="predicted"/>
<accession>A0ACB5R660</accession>
<dbReference type="EMBL" id="BPUR01000041">
    <property type="protein sequence ID" value="GJH22462.1"/>
    <property type="molecule type" value="Genomic_DNA"/>
</dbReference>
<evidence type="ECO:0000313" key="1">
    <source>
        <dbReference type="EMBL" id="GJH22462.1"/>
    </source>
</evidence>
<evidence type="ECO:0000313" key="2">
    <source>
        <dbReference type="Proteomes" id="UP001055013"/>
    </source>
</evidence>
<sequence>MKANEKARLAVVLSDVHAFYRQDFSDFALNVWTMAMEPFDIAAVERALGQHAMNPDSGQWCPKPADIVKMLQGSTKDSANLAWSAVDYAIRTRGDQYSVVFDDPLIHRVVEDMGGWIKLCRTDSEQYPFTQNEFVNRYRGYKMRGEVPPYPSKLIGTPEDYNARQGYPVQPPLLIGDPKKAQLVLQNGSNTPRIAFIEATKFLSANATPTRAFALKSPEDIPTA</sequence>